<dbReference type="Proteomes" id="UP000745859">
    <property type="component" value="Unassembled WGS sequence"/>
</dbReference>
<dbReference type="Pfam" id="PF12833">
    <property type="entry name" value="HTH_18"/>
    <property type="match status" value="1"/>
</dbReference>
<dbReference type="InterPro" id="IPR018060">
    <property type="entry name" value="HTH_AraC"/>
</dbReference>
<dbReference type="SUPFAM" id="SSF46689">
    <property type="entry name" value="Homeodomain-like"/>
    <property type="match status" value="1"/>
</dbReference>
<dbReference type="PROSITE" id="PS01124">
    <property type="entry name" value="HTH_ARAC_FAMILY_2"/>
    <property type="match status" value="1"/>
</dbReference>
<gene>
    <name evidence="5" type="ORF">FHR24_001090</name>
</gene>
<keyword evidence="3" id="KW-0804">Transcription</keyword>
<sequence>MSSIMKSILKSDSFTEKTLTKKHPLGLRSLDLNEKDIKYSNATLNVNTKEIILDGIKISIRNEQITPPFIIEVEHSFPFLKMHFEIEGSSKYTPKNTLSVPVTIPNGHYNFFYLPKVKGTLRYDSTHRKTLEIIFTKAYLKKVFGASFKDASSEFGIALENNSPFLMWEQSKPITPQLHLIIDKIINCNYKGGLKKAYLESKTIEILTLFFDEIQHKKNNQKAFLNKDDYAKILNAEVLLKENLKKPPTISELSKLTGINQCKLKQNFKLVFNQPIFTYVTELRMEKAKNLITNQGYTIAETAYEVGYKNPQHFTAAFKKKHNYLPSSLKVVCSKN</sequence>
<evidence type="ECO:0000256" key="3">
    <source>
        <dbReference type="ARBA" id="ARBA00023163"/>
    </source>
</evidence>
<dbReference type="InterPro" id="IPR053142">
    <property type="entry name" value="PchR_regulatory_protein"/>
</dbReference>
<dbReference type="EMBL" id="JAASQL010000001">
    <property type="protein sequence ID" value="NIJ44651.1"/>
    <property type="molecule type" value="Genomic_DNA"/>
</dbReference>
<dbReference type="Gene3D" id="1.10.10.60">
    <property type="entry name" value="Homeodomain-like"/>
    <property type="match status" value="1"/>
</dbReference>
<protein>
    <submittedName>
        <fullName evidence="5">AraC-like DNA-binding protein</fullName>
    </submittedName>
</protein>
<keyword evidence="1" id="KW-0805">Transcription regulation</keyword>
<keyword evidence="2" id="KW-0238">DNA-binding</keyword>
<dbReference type="PANTHER" id="PTHR47893:SF1">
    <property type="entry name" value="REGULATORY PROTEIN PCHR"/>
    <property type="match status" value="1"/>
</dbReference>
<dbReference type="InterPro" id="IPR009057">
    <property type="entry name" value="Homeodomain-like_sf"/>
</dbReference>
<evidence type="ECO:0000313" key="5">
    <source>
        <dbReference type="EMBL" id="NIJ44651.1"/>
    </source>
</evidence>
<name>A0ABX0UB19_9FLAO</name>
<accession>A0ABX0UB19</accession>
<organism evidence="5 6">
    <name type="scientific">Wenyingzhuangia heitensis</name>
    <dbReference type="NCBI Taxonomy" id="1487859"/>
    <lineage>
        <taxon>Bacteria</taxon>
        <taxon>Pseudomonadati</taxon>
        <taxon>Bacteroidota</taxon>
        <taxon>Flavobacteriia</taxon>
        <taxon>Flavobacteriales</taxon>
        <taxon>Flavobacteriaceae</taxon>
        <taxon>Wenyingzhuangia</taxon>
    </lineage>
</organism>
<reference evidence="5 6" key="1">
    <citation type="submission" date="2020-03" db="EMBL/GenBank/DDBJ databases">
        <title>Genomic Encyclopedia of Type Strains, Phase IV (KMG-IV): sequencing the most valuable type-strain genomes for metagenomic binning, comparative biology and taxonomic classification.</title>
        <authorList>
            <person name="Goeker M."/>
        </authorList>
    </citation>
    <scope>NUCLEOTIDE SEQUENCE [LARGE SCALE GENOMIC DNA]</scope>
    <source>
        <strain evidence="5 6">DSM 101599</strain>
    </source>
</reference>
<evidence type="ECO:0000313" key="6">
    <source>
        <dbReference type="Proteomes" id="UP000745859"/>
    </source>
</evidence>
<feature type="domain" description="HTH araC/xylS-type" evidence="4">
    <location>
        <begin position="234"/>
        <end position="332"/>
    </location>
</feature>
<keyword evidence="6" id="KW-1185">Reference proteome</keyword>
<evidence type="ECO:0000256" key="2">
    <source>
        <dbReference type="ARBA" id="ARBA00023125"/>
    </source>
</evidence>
<dbReference type="PROSITE" id="PS00041">
    <property type="entry name" value="HTH_ARAC_FAMILY_1"/>
    <property type="match status" value="1"/>
</dbReference>
<dbReference type="InterPro" id="IPR018062">
    <property type="entry name" value="HTH_AraC-typ_CS"/>
</dbReference>
<dbReference type="RefSeq" id="WP_167185044.1">
    <property type="nucleotide sequence ID" value="NZ_JAASQL010000001.1"/>
</dbReference>
<evidence type="ECO:0000256" key="1">
    <source>
        <dbReference type="ARBA" id="ARBA00023015"/>
    </source>
</evidence>
<proteinExistence type="predicted"/>
<comment type="caution">
    <text evidence="5">The sequence shown here is derived from an EMBL/GenBank/DDBJ whole genome shotgun (WGS) entry which is preliminary data.</text>
</comment>
<evidence type="ECO:0000259" key="4">
    <source>
        <dbReference type="PROSITE" id="PS01124"/>
    </source>
</evidence>
<dbReference type="PANTHER" id="PTHR47893">
    <property type="entry name" value="REGULATORY PROTEIN PCHR"/>
    <property type="match status" value="1"/>
</dbReference>
<dbReference type="SMART" id="SM00342">
    <property type="entry name" value="HTH_ARAC"/>
    <property type="match status" value="1"/>
</dbReference>